<evidence type="ECO:0000313" key="1">
    <source>
        <dbReference type="EMBL" id="MBM9509590.1"/>
    </source>
</evidence>
<keyword evidence="2" id="KW-1185">Reference proteome</keyword>
<name>A0ABS2U1X9_9ACTN</name>
<gene>
    <name evidence="1" type="ORF">ITX44_34570</name>
</gene>
<evidence type="ECO:0000313" key="2">
    <source>
        <dbReference type="Proteomes" id="UP000749040"/>
    </source>
</evidence>
<dbReference type="EMBL" id="JADKYB010000026">
    <property type="protein sequence ID" value="MBM9509590.1"/>
    <property type="molecule type" value="Genomic_DNA"/>
</dbReference>
<protein>
    <submittedName>
        <fullName evidence="1">Uncharacterized protein</fullName>
    </submittedName>
</protein>
<organism evidence="1 2">
    <name type="scientific">Actinacidiphila acididurans</name>
    <dbReference type="NCBI Taxonomy" id="2784346"/>
    <lineage>
        <taxon>Bacteria</taxon>
        <taxon>Bacillati</taxon>
        <taxon>Actinomycetota</taxon>
        <taxon>Actinomycetes</taxon>
        <taxon>Kitasatosporales</taxon>
        <taxon>Streptomycetaceae</taxon>
        <taxon>Actinacidiphila</taxon>
    </lineage>
</organism>
<reference evidence="1 2" key="1">
    <citation type="submission" date="2021-01" db="EMBL/GenBank/DDBJ databases">
        <title>Streptomyces acididurans sp. nov., isolated from a peat swamp forest soil.</title>
        <authorList>
            <person name="Chantavorakit T."/>
            <person name="Duangmal K."/>
        </authorList>
    </citation>
    <scope>NUCLEOTIDE SEQUENCE [LARGE SCALE GENOMIC DNA]</scope>
    <source>
        <strain evidence="1 2">KK5PA1</strain>
    </source>
</reference>
<dbReference type="RefSeq" id="WP_205362856.1">
    <property type="nucleotide sequence ID" value="NZ_JADKYB010000026.1"/>
</dbReference>
<sequence length="103" mass="10967">MAVVLTWVALSGASVGLVAVALVPSLTGRMWRTDTVELRRFLLFRQVLTDNLCARVRADADAGTEVSPAHVRPSRPARTPARVYVPAPASAARPAPVPVPDRG</sequence>
<comment type="caution">
    <text evidence="1">The sequence shown here is derived from an EMBL/GenBank/DDBJ whole genome shotgun (WGS) entry which is preliminary data.</text>
</comment>
<dbReference type="Proteomes" id="UP000749040">
    <property type="component" value="Unassembled WGS sequence"/>
</dbReference>
<accession>A0ABS2U1X9</accession>
<proteinExistence type="predicted"/>